<dbReference type="EMBL" id="FNPF01000015">
    <property type="protein sequence ID" value="SDY70503.1"/>
    <property type="molecule type" value="Genomic_DNA"/>
</dbReference>
<gene>
    <name evidence="1" type="ORF">SAMN05444340_11556</name>
</gene>
<accession>A0A1H3M1Q5</accession>
<reference evidence="1 2" key="1">
    <citation type="submission" date="2016-10" db="EMBL/GenBank/DDBJ databases">
        <authorList>
            <person name="de Groot N.N."/>
        </authorList>
    </citation>
    <scope>NUCLEOTIDE SEQUENCE [LARGE SCALE GENOMIC DNA]</scope>
    <source>
        <strain evidence="1 2">DSM 26880</strain>
    </source>
</reference>
<protein>
    <submittedName>
        <fullName evidence="1">Putative transposase</fullName>
    </submittedName>
</protein>
<dbReference type="OrthoDB" id="9803878at2"/>
<dbReference type="Proteomes" id="UP000199286">
    <property type="component" value="Unassembled WGS sequence"/>
</dbReference>
<name>A0A1H3M1Q5_9RHOB</name>
<organism evidence="1 2">
    <name type="scientific">Citreimonas salinaria</name>
    <dbReference type="NCBI Taxonomy" id="321339"/>
    <lineage>
        <taxon>Bacteria</taxon>
        <taxon>Pseudomonadati</taxon>
        <taxon>Pseudomonadota</taxon>
        <taxon>Alphaproteobacteria</taxon>
        <taxon>Rhodobacterales</taxon>
        <taxon>Roseobacteraceae</taxon>
        <taxon>Citreimonas</taxon>
    </lineage>
</organism>
<dbReference type="AlphaFoldDB" id="A0A1H3M1Q5"/>
<proteinExistence type="predicted"/>
<keyword evidence="2" id="KW-1185">Reference proteome</keyword>
<sequence length="59" mass="6776">MIDPTAKLSVSRQAIVLGISRGSVYYRPRPVSEADLKLMHRIDKLHMERCLQAHETSRN</sequence>
<evidence type="ECO:0000313" key="1">
    <source>
        <dbReference type="EMBL" id="SDY70503.1"/>
    </source>
</evidence>
<evidence type="ECO:0000313" key="2">
    <source>
        <dbReference type="Proteomes" id="UP000199286"/>
    </source>
</evidence>